<organism evidence="13 14">
    <name type="scientific">Salmonirosea aquatica</name>
    <dbReference type="NCBI Taxonomy" id="2654236"/>
    <lineage>
        <taxon>Bacteria</taxon>
        <taxon>Pseudomonadati</taxon>
        <taxon>Bacteroidota</taxon>
        <taxon>Cytophagia</taxon>
        <taxon>Cytophagales</taxon>
        <taxon>Spirosomataceae</taxon>
        <taxon>Salmonirosea</taxon>
    </lineage>
</organism>
<dbReference type="Gene3D" id="2.170.130.10">
    <property type="entry name" value="TonB-dependent receptor, plug domain"/>
    <property type="match status" value="1"/>
</dbReference>
<dbReference type="InterPro" id="IPR023996">
    <property type="entry name" value="TonB-dep_OMP_SusC/RagA"/>
</dbReference>
<evidence type="ECO:0000259" key="11">
    <source>
        <dbReference type="Pfam" id="PF00593"/>
    </source>
</evidence>
<dbReference type="InterPro" id="IPR039426">
    <property type="entry name" value="TonB-dep_rcpt-like"/>
</dbReference>
<dbReference type="InterPro" id="IPR036942">
    <property type="entry name" value="Beta-barrel_TonB_sf"/>
</dbReference>
<keyword evidence="4 8" id="KW-0812">Transmembrane</keyword>
<dbReference type="InterPro" id="IPR008969">
    <property type="entry name" value="CarboxyPept-like_regulatory"/>
</dbReference>
<evidence type="ECO:0000313" key="13">
    <source>
        <dbReference type="EMBL" id="MPR32890.1"/>
    </source>
</evidence>
<evidence type="ECO:0000256" key="5">
    <source>
        <dbReference type="ARBA" id="ARBA00023077"/>
    </source>
</evidence>
<name>A0A7C9FBP8_9BACT</name>
<keyword evidence="10" id="KW-0732">Signal</keyword>
<dbReference type="InterPro" id="IPR012910">
    <property type="entry name" value="Plug_dom"/>
</dbReference>
<dbReference type="RefSeq" id="WP_152757717.1">
    <property type="nucleotide sequence ID" value="NZ_WHLY01000002.1"/>
</dbReference>
<keyword evidence="6 8" id="KW-0472">Membrane</keyword>
<evidence type="ECO:0000256" key="9">
    <source>
        <dbReference type="RuleBase" id="RU003357"/>
    </source>
</evidence>
<keyword evidence="5 9" id="KW-0798">TonB box</keyword>
<feature type="signal peptide" evidence="10">
    <location>
        <begin position="1"/>
        <end position="27"/>
    </location>
</feature>
<feature type="chain" id="PRO_5028891459" evidence="10">
    <location>
        <begin position="28"/>
        <end position="1071"/>
    </location>
</feature>
<accession>A0A7C9FBP8</accession>
<evidence type="ECO:0000256" key="1">
    <source>
        <dbReference type="ARBA" id="ARBA00004571"/>
    </source>
</evidence>
<evidence type="ECO:0000256" key="8">
    <source>
        <dbReference type="PROSITE-ProRule" id="PRU01360"/>
    </source>
</evidence>
<evidence type="ECO:0000256" key="6">
    <source>
        <dbReference type="ARBA" id="ARBA00023136"/>
    </source>
</evidence>
<dbReference type="Gene3D" id="2.40.170.20">
    <property type="entry name" value="TonB-dependent receptor, beta-barrel domain"/>
    <property type="match status" value="1"/>
</dbReference>
<keyword evidence="2 8" id="KW-0813">Transport</keyword>
<feature type="domain" description="TonB-dependent receptor plug" evidence="12">
    <location>
        <begin position="121"/>
        <end position="225"/>
    </location>
</feature>
<dbReference type="SUPFAM" id="SSF56935">
    <property type="entry name" value="Porins"/>
    <property type="match status" value="1"/>
</dbReference>
<dbReference type="NCBIfam" id="TIGR04056">
    <property type="entry name" value="OMP_RagA_SusC"/>
    <property type="match status" value="1"/>
</dbReference>
<dbReference type="Pfam" id="PF07715">
    <property type="entry name" value="Plug"/>
    <property type="match status" value="1"/>
</dbReference>
<sequence length="1071" mass="116811">MKKIYLGKFRNAGLLLFLTLLNLAALAQNRRVTGQVTDGSNTGIPGVTVLVKGSQVGANTDGSGNFAINVPADNDVLVFSFVGFKSQEVTIGNRSVIDVRMEEDVNALEEVVVTGYTSEKKKDIIGSVSVVDTKSTLQQPSSNLGNMLQGRASGVTVSGTGAPGAAAKVRIRGFTSFGNNDPLYIIDGVPTDNANALNPQDVASIQVLKDPVSASIYGSRAANGVIVVTTKQGGAKTEISYDGYYGIQTIPNRAYPSMMNTQQYYEYLQRAAEGADIPFKSNVFQNGIPKYLVTNSNFVANPTDATNPNFDRYNYDPYSYDNTYQIAETSPGTDWFHEITRPAPVQSHQLTATGGGDKGTYALGINYFGSDGVFKETGFNRVTIRANTRFKPRKWLTLGENVQMAFSRSYGSSGNPFDLGGGLDFSGESSPWYNAYRVPPFIPVRDIQGNFAGTSLGEAGSNITAPVSLARGRDNKYSGLNLLGNLFAQIEIAKGLMLSSSFGIDQRYGNGYNFTFITPEKAEPTRNNNYSEYFFKGGSWTWTNSLQYSLDINERNTLKLFAATESIFDQFRGINGTRTDYDFNDPAFRSLNTGKNLPQNGGSPSTPRTLYSIFGKAEYQFNDRYLFSATLRRDASSVFGPDNRVGIFPAVGVGWRLSEESFLKGVSAINDLKLRAGWGQLGSQRNVGSANAYSFYGASLTGTAYDLNGTNGLPVIGYRPSIIGNPNTKWEAAEMVNVGLDGSLWGGKLDFTVEYFNNKTKDLLVTRQPNGLEPSVGQPQINVGTMINKGVDAQFTTRGKITKDLTFDVGLTFTHYVNEAVKIDAEGSSALLFGAGRLGNIQRVEGGKPLASFWGWVVDGIFQSQAEVDAHADQSYKRVGSWKLRDINGDGIINGDDQTYIGNPIPKFQIGTDISLKYKAFDFQTFLFWNYGNDLYNYTKWATHLRGFVGGYNTEVLTDSWTPQNTSASLPILNANDTYSGSISTSYYVESGSFLRARQMQLGYTLPANLLSKIGLSRARVYVQGQNIFTVTNYSGPDPDIGILGNELQMGVDQFRTPSPRTIIFGVNLAL</sequence>
<evidence type="ECO:0000313" key="14">
    <source>
        <dbReference type="Proteomes" id="UP000479293"/>
    </source>
</evidence>
<dbReference type="InterPro" id="IPR023997">
    <property type="entry name" value="TonB-dep_OMP_SusC/RagA_CS"/>
</dbReference>
<keyword evidence="14" id="KW-1185">Reference proteome</keyword>
<dbReference type="SUPFAM" id="SSF49464">
    <property type="entry name" value="Carboxypeptidase regulatory domain-like"/>
    <property type="match status" value="1"/>
</dbReference>
<evidence type="ECO:0000256" key="3">
    <source>
        <dbReference type="ARBA" id="ARBA00022452"/>
    </source>
</evidence>
<evidence type="ECO:0000256" key="7">
    <source>
        <dbReference type="ARBA" id="ARBA00023237"/>
    </source>
</evidence>
<protein>
    <submittedName>
        <fullName evidence="13">SusC/RagA family TonB-linked outer membrane protein</fullName>
    </submittedName>
</protein>
<evidence type="ECO:0000256" key="4">
    <source>
        <dbReference type="ARBA" id="ARBA00022692"/>
    </source>
</evidence>
<keyword evidence="3 8" id="KW-1134">Transmembrane beta strand</keyword>
<evidence type="ECO:0000259" key="12">
    <source>
        <dbReference type="Pfam" id="PF07715"/>
    </source>
</evidence>
<proteinExistence type="inferred from homology"/>
<evidence type="ECO:0000256" key="10">
    <source>
        <dbReference type="SAM" id="SignalP"/>
    </source>
</evidence>
<dbReference type="InterPro" id="IPR037066">
    <property type="entry name" value="Plug_dom_sf"/>
</dbReference>
<reference evidence="13 14" key="1">
    <citation type="submission" date="2019-10" db="EMBL/GenBank/DDBJ databases">
        <title>Draft Genome Sequence of Cytophagaceae sp. SJW1-29.</title>
        <authorList>
            <person name="Choi A."/>
        </authorList>
    </citation>
    <scope>NUCLEOTIDE SEQUENCE [LARGE SCALE GENOMIC DNA]</scope>
    <source>
        <strain evidence="13 14">SJW1-29</strain>
    </source>
</reference>
<feature type="domain" description="TonB-dependent receptor-like beta-barrel" evidence="11">
    <location>
        <begin position="429"/>
        <end position="888"/>
    </location>
</feature>
<evidence type="ECO:0000256" key="2">
    <source>
        <dbReference type="ARBA" id="ARBA00022448"/>
    </source>
</evidence>
<keyword evidence="7 8" id="KW-0998">Cell outer membrane</keyword>
<dbReference type="GO" id="GO:0009279">
    <property type="term" value="C:cell outer membrane"/>
    <property type="evidence" value="ECO:0007669"/>
    <property type="project" value="UniProtKB-SubCell"/>
</dbReference>
<dbReference type="Pfam" id="PF00593">
    <property type="entry name" value="TonB_dep_Rec_b-barrel"/>
    <property type="match status" value="1"/>
</dbReference>
<dbReference type="PROSITE" id="PS52016">
    <property type="entry name" value="TONB_DEPENDENT_REC_3"/>
    <property type="match status" value="1"/>
</dbReference>
<comment type="subcellular location">
    <subcellularLocation>
        <location evidence="1 8">Cell outer membrane</location>
        <topology evidence="1 8">Multi-pass membrane protein</topology>
    </subcellularLocation>
</comment>
<comment type="similarity">
    <text evidence="8 9">Belongs to the TonB-dependent receptor family.</text>
</comment>
<gene>
    <name evidence="13" type="ORF">GBK04_05845</name>
</gene>
<dbReference type="EMBL" id="WHLY01000002">
    <property type="protein sequence ID" value="MPR32890.1"/>
    <property type="molecule type" value="Genomic_DNA"/>
</dbReference>
<dbReference type="InterPro" id="IPR000531">
    <property type="entry name" value="Beta-barrel_TonB"/>
</dbReference>
<dbReference type="Gene3D" id="2.60.40.1120">
    <property type="entry name" value="Carboxypeptidase-like, regulatory domain"/>
    <property type="match status" value="1"/>
</dbReference>
<dbReference type="AlphaFoldDB" id="A0A7C9FBP8"/>
<dbReference type="Proteomes" id="UP000479293">
    <property type="component" value="Unassembled WGS sequence"/>
</dbReference>
<dbReference type="NCBIfam" id="TIGR04057">
    <property type="entry name" value="SusC_RagA_signa"/>
    <property type="match status" value="1"/>
</dbReference>
<dbReference type="Pfam" id="PF13715">
    <property type="entry name" value="CarbopepD_reg_2"/>
    <property type="match status" value="1"/>
</dbReference>
<comment type="caution">
    <text evidence="13">The sequence shown here is derived from an EMBL/GenBank/DDBJ whole genome shotgun (WGS) entry which is preliminary data.</text>
</comment>